<evidence type="ECO:0000313" key="9">
    <source>
        <dbReference type="Proteomes" id="UP000282985"/>
    </source>
</evidence>
<keyword evidence="4" id="KW-0479">Metal-binding</keyword>
<comment type="caution">
    <text evidence="8">The sequence shown here is derived from an EMBL/GenBank/DDBJ whole genome shotgun (WGS) entry which is preliminary data.</text>
</comment>
<evidence type="ECO:0000256" key="5">
    <source>
        <dbReference type="ARBA" id="ARBA00023004"/>
    </source>
</evidence>
<dbReference type="AlphaFoldDB" id="A0A434AZU0"/>
<keyword evidence="3" id="KW-0949">S-adenosyl-L-methionine</keyword>
<proteinExistence type="predicted"/>
<evidence type="ECO:0000256" key="3">
    <source>
        <dbReference type="ARBA" id="ARBA00022691"/>
    </source>
</evidence>
<dbReference type="NCBIfam" id="TIGR01212">
    <property type="entry name" value="TIGR01212 family radical SAM protein"/>
    <property type="match status" value="1"/>
</dbReference>
<dbReference type="SUPFAM" id="SSF102114">
    <property type="entry name" value="Radical SAM enzymes"/>
    <property type="match status" value="1"/>
</dbReference>
<dbReference type="Pfam" id="PF04055">
    <property type="entry name" value="Radical_SAM"/>
    <property type="match status" value="1"/>
</dbReference>
<reference evidence="8 9" key="1">
    <citation type="submission" date="2018-11" db="EMBL/GenBank/DDBJ databases">
        <title>Parancylomarina longa gen. nov., sp. nov., isolated from sediments of southern Okinawa.</title>
        <authorList>
            <person name="Fu T."/>
        </authorList>
    </citation>
    <scope>NUCLEOTIDE SEQUENCE [LARGE SCALE GENOMIC DNA]</scope>
    <source>
        <strain evidence="8 9">T3-2 S1-C</strain>
    </source>
</reference>
<dbReference type="Gene3D" id="3.80.30.20">
    <property type="entry name" value="tm_1862 like domain"/>
    <property type="match status" value="1"/>
</dbReference>
<dbReference type="GO" id="GO:0046872">
    <property type="term" value="F:metal ion binding"/>
    <property type="evidence" value="ECO:0007669"/>
    <property type="project" value="UniProtKB-KW"/>
</dbReference>
<dbReference type="InterPro" id="IPR023404">
    <property type="entry name" value="rSAM_horseshoe"/>
</dbReference>
<dbReference type="InterPro" id="IPR058240">
    <property type="entry name" value="rSAM_sf"/>
</dbReference>
<dbReference type="InterPro" id="IPR005911">
    <property type="entry name" value="YhcC-like"/>
</dbReference>
<dbReference type="InterPro" id="IPR007197">
    <property type="entry name" value="rSAM"/>
</dbReference>
<evidence type="ECO:0000256" key="6">
    <source>
        <dbReference type="ARBA" id="ARBA00023014"/>
    </source>
</evidence>
<name>A0A434AZU0_9BACT</name>
<dbReference type="GO" id="GO:0003824">
    <property type="term" value="F:catalytic activity"/>
    <property type="evidence" value="ECO:0007669"/>
    <property type="project" value="InterPro"/>
</dbReference>
<dbReference type="Pfam" id="PF16199">
    <property type="entry name" value="Radical_SAM_C"/>
    <property type="match status" value="1"/>
</dbReference>
<dbReference type="PANTHER" id="PTHR11135">
    <property type="entry name" value="HISTONE ACETYLTRANSFERASE-RELATED"/>
    <property type="match status" value="1"/>
</dbReference>
<accession>A0A434AZU0</accession>
<dbReference type="Proteomes" id="UP000282985">
    <property type="component" value="Unassembled WGS sequence"/>
</dbReference>
<dbReference type="InterPro" id="IPR006638">
    <property type="entry name" value="Elp3/MiaA/NifB-like_rSAM"/>
</dbReference>
<sequence>MTETKYAWGHAGRYNDFPSYFRRKFTERVQKISVDAGFTCPNRDGSKGVGGCTYCNNNSFNPPYCSPKKSITQQINEGIEFFKKYKTQQYLVYFQAYSNTYASLEKIKQLYQEALNHERVIGLVIGTRPDCISDAVLDYLEDLATNYYISVEYGVESANDEALRFINRGHGYKEAEQTIGNTANRGIHIGVHLVNGLPFDDKESMINNAVMLSRLPIETLKMHQLQILNNTLMAKQFEQEPELFYLFEMEEYLDFIVDIIERINPQVMLERFINQVPEGWLIAPKWGIKNYQFVNKLNNHLKARDTWQGRLFVD</sequence>
<evidence type="ECO:0000256" key="1">
    <source>
        <dbReference type="ARBA" id="ARBA00001966"/>
    </source>
</evidence>
<dbReference type="SMART" id="SM00729">
    <property type="entry name" value="Elp3"/>
    <property type="match status" value="1"/>
</dbReference>
<dbReference type="SFLD" id="SFLDG01091">
    <property type="entry name" value="uncharacterized_CHP01210-like"/>
    <property type="match status" value="1"/>
</dbReference>
<evidence type="ECO:0000256" key="4">
    <source>
        <dbReference type="ARBA" id="ARBA00022723"/>
    </source>
</evidence>
<keyword evidence="9" id="KW-1185">Reference proteome</keyword>
<dbReference type="PANTHER" id="PTHR11135:SF1">
    <property type="entry name" value="PROTEIN YHCC"/>
    <property type="match status" value="1"/>
</dbReference>
<dbReference type="InterPro" id="IPR032432">
    <property type="entry name" value="Radical_SAM_C"/>
</dbReference>
<dbReference type="EMBL" id="RJJX01000001">
    <property type="protein sequence ID" value="RUT80142.1"/>
    <property type="molecule type" value="Genomic_DNA"/>
</dbReference>
<evidence type="ECO:0000259" key="7">
    <source>
        <dbReference type="PROSITE" id="PS51918"/>
    </source>
</evidence>
<organism evidence="8 9">
    <name type="scientific">Ancylomarina longa</name>
    <dbReference type="NCBI Taxonomy" id="2487017"/>
    <lineage>
        <taxon>Bacteria</taxon>
        <taxon>Pseudomonadati</taxon>
        <taxon>Bacteroidota</taxon>
        <taxon>Bacteroidia</taxon>
        <taxon>Marinilabiliales</taxon>
        <taxon>Marinifilaceae</taxon>
        <taxon>Ancylomarina</taxon>
    </lineage>
</organism>
<dbReference type="InterPro" id="IPR039661">
    <property type="entry name" value="ELP3"/>
</dbReference>
<dbReference type="SFLD" id="SFLDG01086">
    <property type="entry name" value="elongater_protein-like"/>
    <property type="match status" value="1"/>
</dbReference>
<protein>
    <submittedName>
        <fullName evidence="8">TIGR01212 family radical SAM protein</fullName>
    </submittedName>
</protein>
<comment type="cofactor">
    <cofactor evidence="1">
        <name>[4Fe-4S] cluster</name>
        <dbReference type="ChEBI" id="CHEBI:49883"/>
    </cofactor>
</comment>
<gene>
    <name evidence="8" type="ORF">DLK05_01965</name>
</gene>
<keyword evidence="5" id="KW-0408">Iron</keyword>
<keyword evidence="6" id="KW-0411">Iron-sulfur</keyword>
<dbReference type="RefSeq" id="WP_127342285.1">
    <property type="nucleotide sequence ID" value="NZ_RJJX01000001.1"/>
</dbReference>
<feature type="domain" description="Radical SAM core" evidence="7">
    <location>
        <begin position="24"/>
        <end position="262"/>
    </location>
</feature>
<evidence type="ECO:0000313" key="8">
    <source>
        <dbReference type="EMBL" id="RUT80142.1"/>
    </source>
</evidence>
<dbReference type="SFLD" id="SFLDS00029">
    <property type="entry name" value="Radical_SAM"/>
    <property type="match status" value="1"/>
</dbReference>
<dbReference type="GO" id="GO:0051539">
    <property type="term" value="F:4 iron, 4 sulfur cluster binding"/>
    <property type="evidence" value="ECO:0007669"/>
    <property type="project" value="UniProtKB-KW"/>
</dbReference>
<evidence type="ECO:0000256" key="2">
    <source>
        <dbReference type="ARBA" id="ARBA00022485"/>
    </source>
</evidence>
<dbReference type="PROSITE" id="PS51918">
    <property type="entry name" value="RADICAL_SAM"/>
    <property type="match status" value="1"/>
</dbReference>
<dbReference type="OrthoDB" id="9801689at2"/>
<keyword evidence="2" id="KW-0004">4Fe-4S</keyword>